<dbReference type="InterPro" id="IPR014001">
    <property type="entry name" value="Helicase_ATP-bd"/>
</dbReference>
<reference evidence="5 6" key="1">
    <citation type="submission" date="2018-09" db="EMBL/GenBank/DDBJ databases">
        <title>YIM PH 21725 draft genome.</title>
        <authorList>
            <person name="Miao C."/>
        </authorList>
    </citation>
    <scope>NUCLEOTIDE SEQUENCE [LARGE SCALE GENOMIC DNA]</scope>
    <source>
        <strain evidence="6">YIM PH21725</strain>
    </source>
</reference>
<dbReference type="Pfam" id="PF00270">
    <property type="entry name" value="DEAD"/>
    <property type="match status" value="1"/>
</dbReference>
<dbReference type="Gene3D" id="3.40.50.300">
    <property type="entry name" value="P-loop containing nucleotide triphosphate hydrolases"/>
    <property type="match status" value="2"/>
</dbReference>
<comment type="caution">
    <text evidence="5">The sequence shown here is derived from an EMBL/GenBank/DDBJ whole genome shotgun (WGS) entry which is preliminary data.</text>
</comment>
<organism evidence="5 6">
    <name type="scientific">Amycolatopsis panacis</name>
    <dbReference type="NCBI Taxonomy" id="2340917"/>
    <lineage>
        <taxon>Bacteria</taxon>
        <taxon>Bacillati</taxon>
        <taxon>Actinomycetota</taxon>
        <taxon>Actinomycetes</taxon>
        <taxon>Pseudonocardiales</taxon>
        <taxon>Pseudonocardiaceae</taxon>
        <taxon>Amycolatopsis</taxon>
    </lineage>
</organism>
<keyword evidence="2" id="KW-0067">ATP-binding</keyword>
<evidence type="ECO:0000256" key="1">
    <source>
        <dbReference type="ARBA" id="ARBA00022741"/>
    </source>
</evidence>
<dbReference type="SMART" id="SM00487">
    <property type="entry name" value="DEXDc"/>
    <property type="match status" value="1"/>
</dbReference>
<sequence length="729" mass="79644">MNSPASASEAVNFGLLHPKAQRWVWQQGWSELRDVQDAAIPAILGGNTDVLIGAATAAGKTEAAFLPICSKLADHRGPGIQALYVGPLKALINDQFRRTEELCEALEIRTHRWHGDVAGTRKQALLRDPSGILLITPESLEAMFVLRGTQIPRLFEALQYVVVDELHSFLGTERGAQLLSQLHRLEIAIRRRVPRVGLSATLGDMSLAADQLRPDHSDRVTILESAATGQELRLQLRSYVDKRPDTDEDAGMAVRRIADHLFANLRGRTNLVFANARSRVELYAAELADRSSAAGIPNEFHAHHGNLAKELREDVEAMLKDPTKPTTAVCTTTLEMGIDIGAIAQVAQIGPPPSVASLRQRLGRSGRRDQPAVLRVYYATVAIDAETSLLDRLQLPLVQTIASIDLLLERWCEPPEPSRLHLSTLIQQLLSLIAQHGGAKPAEAYRVLCGRGSPFSAVTTAQFADLLRTLGAKDVLTQAGDDTLLLGGRGEPTVNHYTFYAAFQTPEEYRLVHGGRQLGTMPIDFPLYEGLLLVFAGQRWRVVSVHEEDKVVQLTPAPGGKPPNLGDSGGLVHSEVRAKMRTLLEGDHAPAYLDQQSRTLLEQARRDYATLELDSRPAITDGSDTLLFPWTGDRQLHTLAAIFNASRLEAAVDGAAIRLVGTPREAALTALAKVAKGPAPDVHELARKIESKATEKFDRWLSEELLCDQFESAVLDCPGAVQTARLLTS</sequence>
<dbReference type="PANTHER" id="PTHR47962">
    <property type="entry name" value="ATP-DEPENDENT HELICASE LHR-RELATED-RELATED"/>
    <property type="match status" value="1"/>
</dbReference>
<dbReference type="GO" id="GO:0005524">
    <property type="term" value="F:ATP binding"/>
    <property type="evidence" value="ECO:0007669"/>
    <property type="project" value="UniProtKB-KW"/>
</dbReference>
<dbReference type="OrthoDB" id="3197455at2"/>
<dbReference type="PROSITE" id="PS51192">
    <property type="entry name" value="HELICASE_ATP_BIND_1"/>
    <property type="match status" value="1"/>
</dbReference>
<dbReference type="InterPro" id="IPR027417">
    <property type="entry name" value="P-loop_NTPase"/>
</dbReference>
<dbReference type="GO" id="GO:0016887">
    <property type="term" value="F:ATP hydrolysis activity"/>
    <property type="evidence" value="ECO:0007669"/>
    <property type="project" value="TreeGrafter"/>
</dbReference>
<dbReference type="AlphaFoldDB" id="A0A419HJI3"/>
<name>A0A419HJI3_9PSEU</name>
<keyword evidence="6" id="KW-1185">Reference proteome</keyword>
<protein>
    <submittedName>
        <fullName evidence="5">DEAD/DEAH box helicase</fullName>
    </submittedName>
</protein>
<keyword evidence="5" id="KW-0347">Helicase</keyword>
<keyword evidence="5" id="KW-0378">Hydrolase</keyword>
<dbReference type="GO" id="GO:0003677">
    <property type="term" value="F:DNA binding"/>
    <property type="evidence" value="ECO:0007669"/>
    <property type="project" value="TreeGrafter"/>
</dbReference>
<dbReference type="InterPro" id="IPR011545">
    <property type="entry name" value="DEAD/DEAH_box_helicase_dom"/>
</dbReference>
<dbReference type="EMBL" id="QZFV01000153">
    <property type="protein sequence ID" value="RJQ75948.1"/>
    <property type="molecule type" value="Genomic_DNA"/>
</dbReference>
<evidence type="ECO:0000313" key="5">
    <source>
        <dbReference type="EMBL" id="RJQ75948.1"/>
    </source>
</evidence>
<evidence type="ECO:0000259" key="3">
    <source>
        <dbReference type="PROSITE" id="PS51192"/>
    </source>
</evidence>
<dbReference type="GO" id="GO:0004386">
    <property type="term" value="F:helicase activity"/>
    <property type="evidence" value="ECO:0007669"/>
    <property type="project" value="UniProtKB-KW"/>
</dbReference>
<evidence type="ECO:0000313" key="6">
    <source>
        <dbReference type="Proteomes" id="UP000285112"/>
    </source>
</evidence>
<feature type="domain" description="Helicase ATP-binding" evidence="3">
    <location>
        <begin position="41"/>
        <end position="220"/>
    </location>
</feature>
<dbReference type="Pfam" id="PF00271">
    <property type="entry name" value="Helicase_C"/>
    <property type="match status" value="1"/>
</dbReference>
<keyword evidence="1" id="KW-0547">Nucleotide-binding</keyword>
<dbReference type="SUPFAM" id="SSF52540">
    <property type="entry name" value="P-loop containing nucleoside triphosphate hydrolases"/>
    <property type="match status" value="2"/>
</dbReference>
<gene>
    <name evidence="5" type="ORF">D5S19_31500</name>
</gene>
<dbReference type="PANTHER" id="PTHR47962:SF5">
    <property type="entry name" value="ATP-DEPENDENT HELICASE LHR-RELATED"/>
    <property type="match status" value="1"/>
</dbReference>
<dbReference type="Proteomes" id="UP000285112">
    <property type="component" value="Unassembled WGS sequence"/>
</dbReference>
<dbReference type="PROSITE" id="PS51194">
    <property type="entry name" value="HELICASE_CTER"/>
    <property type="match status" value="1"/>
</dbReference>
<dbReference type="InterPro" id="IPR052511">
    <property type="entry name" value="ATP-dep_Helicase"/>
</dbReference>
<dbReference type="CDD" id="cd17922">
    <property type="entry name" value="DEXHc_LHR-like"/>
    <property type="match status" value="1"/>
</dbReference>
<accession>A0A419HJI3</accession>
<feature type="domain" description="Helicase C-terminal" evidence="4">
    <location>
        <begin position="257"/>
        <end position="412"/>
    </location>
</feature>
<proteinExistence type="predicted"/>
<dbReference type="InterPro" id="IPR001650">
    <property type="entry name" value="Helicase_C-like"/>
</dbReference>
<evidence type="ECO:0000256" key="2">
    <source>
        <dbReference type="ARBA" id="ARBA00022840"/>
    </source>
</evidence>
<dbReference type="SMART" id="SM00490">
    <property type="entry name" value="HELICc"/>
    <property type="match status" value="1"/>
</dbReference>
<evidence type="ECO:0000259" key="4">
    <source>
        <dbReference type="PROSITE" id="PS51194"/>
    </source>
</evidence>